<keyword evidence="4" id="KW-1185">Reference proteome</keyword>
<evidence type="ECO:0000256" key="2">
    <source>
        <dbReference type="SAM" id="SignalP"/>
    </source>
</evidence>
<feature type="transmembrane region" description="Helical" evidence="1">
    <location>
        <begin position="363"/>
        <end position="389"/>
    </location>
</feature>
<sequence length="749" mass="83155">MYKVLKLFIILGLLTSSLAQENSRRILTQEEAESLKTEVCSEVSSDGNQVIEEDRLESWEKKSPKKETEGIALKWPLIGSSVAGLSVLIVSCIGVSRAGGIQSSVDSLFCFGQIALYGANYGDDSDDSEYGGLQQLVDDIVDFQNTELANLFSEIDTYFGTNDLSWMTTHKDRIDNTESYLKQECSAASDCCDQLNTGSDGDICVNGDWGTGAITYTYSTDFSAYGGQASTSSIYFAGSGSTSVWDTTVDAYDQAFEEIYTSLYDAISEMKTQGYELSQQGVTSFNQNLDDGIQLVKDFQDDAYQYQLDLNDYHEDAKNYTSLFTTVVQIFFIFFIVFSIGIMGLSVLFVFKKPYKLRYFLHFSWCIFIFTAVLTFILAGISLAVGYMGQQTCTVMSNSIYDAEMHQRYVDNGVLEQDMADKIFICSRSLNTKDSQYGGDGSITQVFNGLSDTLADINSLSDKMADFGNQAGSASDNVDDLNALVTAINNWESDLGDIYTQQEYQVNGNYIDERSDISDIRSSFDTEVNTDCSYNDKMYQQTGNCGSGYSALTGNEDDTSTANSYCVYMVTGYDTATNVRYSSGNCGGSTDVHDIIDDLNAHMTESSALFEDFKQKQLQSYSAVVNDFITDYVADATNIEGFISANQAAIDKIAGPNGIIQSVECFWIGIQLENAYKVMCGGFVYSIYELGVILSWFSFTIFFTSFFIYFSVRRLGNNARINQKVNQQEPGYEMAEQNVNLNVKQNQIE</sequence>
<name>A0A0V0R4U6_PSEPJ</name>
<organism evidence="3 4">
    <name type="scientific">Pseudocohnilembus persalinus</name>
    <name type="common">Ciliate</name>
    <dbReference type="NCBI Taxonomy" id="266149"/>
    <lineage>
        <taxon>Eukaryota</taxon>
        <taxon>Sar</taxon>
        <taxon>Alveolata</taxon>
        <taxon>Ciliophora</taxon>
        <taxon>Intramacronucleata</taxon>
        <taxon>Oligohymenophorea</taxon>
        <taxon>Scuticociliatia</taxon>
        <taxon>Philasterida</taxon>
        <taxon>Pseudocohnilembidae</taxon>
        <taxon>Pseudocohnilembus</taxon>
    </lineage>
</organism>
<feature type="chain" id="PRO_5006867676" description="Plasma membrane fusion protein PRM1" evidence="2">
    <location>
        <begin position="20"/>
        <end position="749"/>
    </location>
</feature>
<protein>
    <recommendedName>
        <fullName evidence="5">Plasma membrane fusion protein PRM1</fullName>
    </recommendedName>
</protein>
<dbReference type="InParanoid" id="A0A0V0R4U6"/>
<feature type="signal peptide" evidence="2">
    <location>
        <begin position="1"/>
        <end position="19"/>
    </location>
</feature>
<feature type="transmembrane region" description="Helical" evidence="1">
    <location>
        <begin position="687"/>
        <end position="710"/>
    </location>
</feature>
<dbReference type="EMBL" id="LDAU01000053">
    <property type="protein sequence ID" value="KRX09253.1"/>
    <property type="molecule type" value="Genomic_DNA"/>
</dbReference>
<proteinExistence type="predicted"/>
<feature type="transmembrane region" description="Helical" evidence="1">
    <location>
        <begin position="330"/>
        <end position="351"/>
    </location>
</feature>
<evidence type="ECO:0000256" key="1">
    <source>
        <dbReference type="SAM" id="Phobius"/>
    </source>
</evidence>
<dbReference type="Proteomes" id="UP000054937">
    <property type="component" value="Unassembled WGS sequence"/>
</dbReference>
<gene>
    <name evidence="3" type="ORF">PPERSA_05922</name>
</gene>
<accession>A0A0V0R4U6</accession>
<dbReference type="AlphaFoldDB" id="A0A0V0R4U6"/>
<evidence type="ECO:0000313" key="3">
    <source>
        <dbReference type="EMBL" id="KRX09253.1"/>
    </source>
</evidence>
<keyword evidence="1" id="KW-0472">Membrane</keyword>
<evidence type="ECO:0008006" key="5">
    <source>
        <dbReference type="Google" id="ProtNLM"/>
    </source>
</evidence>
<comment type="caution">
    <text evidence="3">The sequence shown here is derived from an EMBL/GenBank/DDBJ whole genome shotgun (WGS) entry which is preliminary data.</text>
</comment>
<reference evidence="3 4" key="1">
    <citation type="journal article" date="2015" name="Sci. Rep.">
        <title>Genome of the facultative scuticociliatosis pathogen Pseudocohnilembus persalinus provides insight into its virulence through horizontal gene transfer.</title>
        <authorList>
            <person name="Xiong J."/>
            <person name="Wang G."/>
            <person name="Cheng J."/>
            <person name="Tian M."/>
            <person name="Pan X."/>
            <person name="Warren A."/>
            <person name="Jiang C."/>
            <person name="Yuan D."/>
            <person name="Miao W."/>
        </authorList>
    </citation>
    <scope>NUCLEOTIDE SEQUENCE [LARGE SCALE GENOMIC DNA]</scope>
    <source>
        <strain evidence="3">36N120E</strain>
    </source>
</reference>
<keyword evidence="2" id="KW-0732">Signal</keyword>
<keyword evidence="1" id="KW-1133">Transmembrane helix</keyword>
<evidence type="ECO:0000313" key="4">
    <source>
        <dbReference type="Proteomes" id="UP000054937"/>
    </source>
</evidence>
<keyword evidence="1" id="KW-0812">Transmembrane</keyword>